<evidence type="ECO:0000313" key="1">
    <source>
        <dbReference type="EMBL" id="MFC4673512.1"/>
    </source>
</evidence>
<comment type="caution">
    <text evidence="1">The sequence shown here is derived from an EMBL/GenBank/DDBJ whole genome shotgun (WGS) entry which is preliminary data.</text>
</comment>
<proteinExistence type="predicted"/>
<reference evidence="2" key="1">
    <citation type="journal article" date="2019" name="Int. J. Syst. Evol. Microbiol.">
        <title>The Global Catalogue of Microorganisms (GCM) 10K type strain sequencing project: providing services to taxonomists for standard genome sequencing and annotation.</title>
        <authorList>
            <consortium name="The Broad Institute Genomics Platform"/>
            <consortium name="The Broad Institute Genome Sequencing Center for Infectious Disease"/>
            <person name="Wu L."/>
            <person name="Ma J."/>
        </authorList>
    </citation>
    <scope>NUCLEOTIDE SEQUENCE [LARGE SCALE GENOMIC DNA]</scope>
    <source>
        <strain evidence="2">CCUG 66188</strain>
    </source>
</reference>
<evidence type="ECO:0000313" key="2">
    <source>
        <dbReference type="Proteomes" id="UP001596023"/>
    </source>
</evidence>
<sequence>MQVGLLINRFGKMAGWNNVTLTMLGRDAEGITELSYNDNVDKENARGAGGMPIGRGEGNYEAECSVTLYMEEVIALQQSLGPGKRIQDIAPFDIAVTYKYQGIIYKDRIRNCEFTDNGVEVKQGDKTISRKFKLIISHIDWNII</sequence>
<dbReference type="Proteomes" id="UP001596023">
    <property type="component" value="Unassembled WGS sequence"/>
</dbReference>
<dbReference type="EMBL" id="JBHSGN010000058">
    <property type="protein sequence ID" value="MFC4673512.1"/>
    <property type="molecule type" value="Genomic_DNA"/>
</dbReference>
<protein>
    <recommendedName>
        <fullName evidence="3">Tail tube protein</fullName>
    </recommendedName>
</protein>
<accession>A0ABV9KTH1</accession>
<keyword evidence="2" id="KW-1185">Reference proteome</keyword>
<name>A0ABV9KTH1_9BACT</name>
<dbReference type="RefSeq" id="WP_379994856.1">
    <property type="nucleotide sequence ID" value="NZ_JBHSGN010000058.1"/>
</dbReference>
<gene>
    <name evidence="1" type="ORF">ACFO6W_07395</name>
</gene>
<organism evidence="1 2">
    <name type="scientific">Dysgonomonas termitidis</name>
    <dbReference type="NCBI Taxonomy" id="1516126"/>
    <lineage>
        <taxon>Bacteria</taxon>
        <taxon>Pseudomonadati</taxon>
        <taxon>Bacteroidota</taxon>
        <taxon>Bacteroidia</taxon>
        <taxon>Bacteroidales</taxon>
        <taxon>Dysgonomonadaceae</taxon>
        <taxon>Dysgonomonas</taxon>
    </lineage>
</organism>
<evidence type="ECO:0008006" key="3">
    <source>
        <dbReference type="Google" id="ProtNLM"/>
    </source>
</evidence>